<dbReference type="Gene3D" id="3.40.50.720">
    <property type="entry name" value="NAD(P)-binding Rossmann-like Domain"/>
    <property type="match status" value="1"/>
</dbReference>
<sequence>MSNELIFITGATGFIGSATAVEALKAGYRLRVCLRRPSEQLQTLLSDYSDKVEFVIIPDITDEAAFDGKLNGVDYVLHLASPLAQGTDKQSYFAPARKGTTAILKAAAKVPTVKKVVVTSSIAALIPMSGIPTGGVVKEENDWDFSVDENGNFEDPQNPAATQMKLYQASKLLANNATWKFRETAKPHYALVTLHPGFVYGHNLVQSSADQVNAGSNGLLWNIIMKGDPSGNLVGVHIQDVAEAHIKALDPKIVDGSKYLLVGPKTTGAEITRIVHKHYPDSGASISEDFQGVSFPVDTTKAETELGIQWRSFEAMVRDLMDQQLGFV</sequence>
<dbReference type="GO" id="GO:0016616">
    <property type="term" value="F:oxidoreductase activity, acting on the CH-OH group of donors, NAD or NADP as acceptor"/>
    <property type="evidence" value="ECO:0007669"/>
    <property type="project" value="TreeGrafter"/>
</dbReference>
<name>A0A167VAJ8_PENCH</name>
<dbReference type="SUPFAM" id="SSF51735">
    <property type="entry name" value="NAD(P)-binding Rossmann-fold domains"/>
    <property type="match status" value="1"/>
</dbReference>
<dbReference type="Pfam" id="PF01370">
    <property type="entry name" value="Epimerase"/>
    <property type="match status" value="1"/>
</dbReference>
<organism evidence="4">
    <name type="scientific">Penicillium chrysogenum</name>
    <name type="common">Penicillium notatum</name>
    <dbReference type="NCBI Taxonomy" id="5076"/>
    <lineage>
        <taxon>Eukaryota</taxon>
        <taxon>Fungi</taxon>
        <taxon>Dikarya</taxon>
        <taxon>Ascomycota</taxon>
        <taxon>Pezizomycotina</taxon>
        <taxon>Eurotiomycetes</taxon>
        <taxon>Eurotiomycetidae</taxon>
        <taxon>Eurotiales</taxon>
        <taxon>Aspergillaceae</taxon>
        <taxon>Penicillium</taxon>
        <taxon>Penicillium chrysogenum species complex</taxon>
    </lineage>
</organism>
<proteinExistence type="inferred from homology"/>
<dbReference type="PANTHER" id="PTHR10366">
    <property type="entry name" value="NAD DEPENDENT EPIMERASE/DEHYDRATASE"/>
    <property type="match status" value="1"/>
</dbReference>
<dbReference type="Proteomes" id="UP000076449">
    <property type="component" value="Chromosome I"/>
</dbReference>
<dbReference type="InterPro" id="IPR050425">
    <property type="entry name" value="NAD(P)_dehydrat-like"/>
</dbReference>
<reference evidence="4" key="1">
    <citation type="journal article" date="2014" name="Genome Announc.">
        <title>Complete sequencing and chromosome-scale genome assembly of the industrial progenitor strain P2niaD18 from the penicillin producer Penicillium chrysogenum.</title>
        <authorList>
            <person name="Specht T."/>
            <person name="Dahlmann T.A."/>
            <person name="Zadra I."/>
            <person name="Kurnsteiner H."/>
            <person name="Kuck U."/>
        </authorList>
    </citation>
    <scope>NUCLEOTIDE SEQUENCE [LARGE SCALE GENOMIC DNA]</scope>
    <source>
        <strain evidence="4">P2niaD18</strain>
    </source>
</reference>
<protein>
    <submittedName>
        <fullName evidence="4">Uncharacterized oxidoreductase</fullName>
    </submittedName>
</protein>
<evidence type="ECO:0000313" key="4">
    <source>
        <dbReference type="EMBL" id="KZN90221.1"/>
    </source>
</evidence>
<accession>A0A167VAJ8</accession>
<dbReference type="InterPro" id="IPR001509">
    <property type="entry name" value="Epimerase_deHydtase"/>
</dbReference>
<dbReference type="AlphaFoldDB" id="A0A167VAJ8"/>
<evidence type="ECO:0000256" key="2">
    <source>
        <dbReference type="ARBA" id="ARBA00023445"/>
    </source>
</evidence>
<evidence type="ECO:0000259" key="3">
    <source>
        <dbReference type="Pfam" id="PF01370"/>
    </source>
</evidence>
<gene>
    <name evidence="4" type="ORF">EN45_003360</name>
</gene>
<dbReference type="PANTHER" id="PTHR10366:SF812">
    <property type="entry name" value="VPS9 DOMAIN-CONTAINING PROTEIN"/>
    <property type="match status" value="1"/>
</dbReference>
<dbReference type="PhylomeDB" id="A0A167VAJ8"/>
<comment type="similarity">
    <text evidence="2">Belongs to the NAD(P)-dependent epimerase/dehydratase family. Dihydroflavonol-4-reductase subfamily.</text>
</comment>
<evidence type="ECO:0000256" key="1">
    <source>
        <dbReference type="ARBA" id="ARBA00023002"/>
    </source>
</evidence>
<feature type="domain" description="NAD-dependent epimerase/dehydratase" evidence="3">
    <location>
        <begin position="6"/>
        <end position="251"/>
    </location>
</feature>
<dbReference type="EMBL" id="CM002798">
    <property type="protein sequence ID" value="KZN90221.1"/>
    <property type="molecule type" value="Genomic_DNA"/>
</dbReference>
<dbReference type="InterPro" id="IPR036291">
    <property type="entry name" value="NAD(P)-bd_dom_sf"/>
</dbReference>
<keyword evidence="1" id="KW-0560">Oxidoreductase</keyword>